<accession>A0ABR2W907</accession>
<dbReference type="PANTHER" id="PTHR11254:SF440">
    <property type="entry name" value="E3 UBIQUITIN-PROTEIN LIGASE NEDD-4"/>
    <property type="match status" value="1"/>
</dbReference>
<keyword evidence="5 6" id="KW-0833">Ubl conjugation pathway</keyword>
<dbReference type="EC" id="2.3.2.26" evidence="3"/>
<dbReference type="GO" id="GO:0061630">
    <property type="term" value="F:ubiquitin protein ligase activity"/>
    <property type="evidence" value="ECO:0007669"/>
    <property type="project" value="UniProtKB-EC"/>
</dbReference>
<organism evidence="8 9">
    <name type="scientific">Basidiobolus ranarum</name>
    <dbReference type="NCBI Taxonomy" id="34480"/>
    <lineage>
        <taxon>Eukaryota</taxon>
        <taxon>Fungi</taxon>
        <taxon>Fungi incertae sedis</taxon>
        <taxon>Zoopagomycota</taxon>
        <taxon>Entomophthoromycotina</taxon>
        <taxon>Basidiobolomycetes</taxon>
        <taxon>Basidiobolales</taxon>
        <taxon>Basidiobolaceae</taxon>
        <taxon>Basidiobolus</taxon>
    </lineage>
</organism>
<evidence type="ECO:0000256" key="3">
    <source>
        <dbReference type="ARBA" id="ARBA00012485"/>
    </source>
</evidence>
<keyword evidence="8" id="KW-0012">Acyltransferase</keyword>
<dbReference type="Pfam" id="PF00632">
    <property type="entry name" value="HECT"/>
    <property type="match status" value="1"/>
</dbReference>
<gene>
    <name evidence="8" type="primary">WWP1</name>
    <name evidence="8" type="ORF">K7432_001706</name>
</gene>
<proteinExistence type="predicted"/>
<evidence type="ECO:0000256" key="4">
    <source>
        <dbReference type="ARBA" id="ARBA00022679"/>
    </source>
</evidence>
<evidence type="ECO:0000256" key="5">
    <source>
        <dbReference type="ARBA" id="ARBA00022786"/>
    </source>
</evidence>
<comment type="pathway">
    <text evidence="2">Protein modification; protein ubiquitination.</text>
</comment>
<dbReference type="InterPro" id="IPR050409">
    <property type="entry name" value="E3_ubiq-protein_ligase"/>
</dbReference>
<keyword evidence="9" id="KW-1185">Reference proteome</keyword>
<protein>
    <recommendedName>
        <fullName evidence="3">HECT-type E3 ubiquitin transferase</fullName>
        <ecNumber evidence="3">2.3.2.26</ecNumber>
    </recommendedName>
</protein>
<dbReference type="SMART" id="SM00119">
    <property type="entry name" value="HECTc"/>
    <property type="match status" value="1"/>
</dbReference>
<dbReference type="Gene3D" id="3.90.1750.10">
    <property type="entry name" value="Hect, E3 ligase catalytic domains"/>
    <property type="match status" value="1"/>
</dbReference>
<reference evidence="8 9" key="1">
    <citation type="submission" date="2023-04" db="EMBL/GenBank/DDBJ databases">
        <title>Genome of Basidiobolus ranarum AG-B5.</title>
        <authorList>
            <person name="Stajich J.E."/>
            <person name="Carter-House D."/>
            <person name="Gryganskyi A."/>
        </authorList>
    </citation>
    <scope>NUCLEOTIDE SEQUENCE [LARGE SCALE GENOMIC DNA]</scope>
    <source>
        <strain evidence="8 9">AG-B5</strain>
    </source>
</reference>
<dbReference type="Gene3D" id="3.30.2160.10">
    <property type="entry name" value="Hect, E3 ligase catalytic domain"/>
    <property type="match status" value="1"/>
</dbReference>
<evidence type="ECO:0000256" key="6">
    <source>
        <dbReference type="PROSITE-ProRule" id="PRU00104"/>
    </source>
</evidence>
<evidence type="ECO:0000313" key="9">
    <source>
        <dbReference type="Proteomes" id="UP001479436"/>
    </source>
</evidence>
<feature type="domain" description="HECT" evidence="7">
    <location>
        <begin position="1"/>
        <end position="332"/>
    </location>
</feature>
<name>A0ABR2W907_9FUNG</name>
<evidence type="ECO:0000256" key="2">
    <source>
        <dbReference type="ARBA" id="ARBA00004906"/>
    </source>
</evidence>
<sequence>MDKCSYISVDFDGEDGVDVGGLRREWMTMISKELVQRGLLKREGTSSLRFSLDHKADGYFCIGVLCGFSLIYRDTPLGLDIAEPILRSLWETRHEKYLVSFSDLKKVEPEVQRNALSLLNYTREELAALYLHFEIHSDDGHTFKECDPNNPDESKQITKENLPDYFRFLARTYLRDKISLHIEQFKLGFSLIVPYDIYKHISSHDLFCILRGSVKIDTESWKKHTKYSFESDLQHELTQKMTIWLWEIINEYPQQDKIRFLRSVTSLETLPANGFKLLQPPFNILFTSQPAHYIPKTHTCFNRLDLPLYRSKEQMKEKLQMLLDHSDSFSIA</sequence>
<comment type="caution">
    <text evidence="8">The sequence shown here is derived from an EMBL/GenBank/DDBJ whole genome shotgun (WGS) entry which is preliminary data.</text>
</comment>
<evidence type="ECO:0000259" key="7">
    <source>
        <dbReference type="PROSITE" id="PS50237"/>
    </source>
</evidence>
<dbReference type="InterPro" id="IPR000569">
    <property type="entry name" value="HECT_dom"/>
</dbReference>
<keyword evidence="4 8" id="KW-0808">Transferase</keyword>
<dbReference type="Proteomes" id="UP001479436">
    <property type="component" value="Unassembled WGS sequence"/>
</dbReference>
<evidence type="ECO:0000256" key="1">
    <source>
        <dbReference type="ARBA" id="ARBA00000885"/>
    </source>
</evidence>
<dbReference type="PANTHER" id="PTHR11254">
    <property type="entry name" value="HECT DOMAIN UBIQUITIN-PROTEIN LIGASE"/>
    <property type="match status" value="1"/>
</dbReference>
<dbReference type="SUPFAM" id="SSF56204">
    <property type="entry name" value="Hect, E3 ligase catalytic domain"/>
    <property type="match status" value="1"/>
</dbReference>
<feature type="active site" description="Glycyl thioester intermediate" evidence="6">
    <location>
        <position position="300"/>
    </location>
</feature>
<dbReference type="EMBL" id="JASJQH010006916">
    <property type="protein sequence ID" value="KAK9727622.1"/>
    <property type="molecule type" value="Genomic_DNA"/>
</dbReference>
<dbReference type="Gene3D" id="3.30.2410.10">
    <property type="entry name" value="Hect, E3 ligase catalytic domain"/>
    <property type="match status" value="1"/>
</dbReference>
<evidence type="ECO:0000313" key="8">
    <source>
        <dbReference type="EMBL" id="KAK9727622.1"/>
    </source>
</evidence>
<comment type="catalytic activity">
    <reaction evidence="1">
        <text>S-ubiquitinyl-[E2 ubiquitin-conjugating enzyme]-L-cysteine + [acceptor protein]-L-lysine = [E2 ubiquitin-conjugating enzyme]-L-cysteine + N(6)-ubiquitinyl-[acceptor protein]-L-lysine.</text>
        <dbReference type="EC" id="2.3.2.26"/>
    </reaction>
</comment>
<dbReference type="InterPro" id="IPR035983">
    <property type="entry name" value="Hect_E3_ubiquitin_ligase"/>
</dbReference>
<dbReference type="PROSITE" id="PS50237">
    <property type="entry name" value="HECT"/>
    <property type="match status" value="1"/>
</dbReference>